<comment type="caution">
    <text evidence="2">The sequence shown here is derived from an EMBL/GenBank/DDBJ whole genome shotgun (WGS) entry which is preliminary data.</text>
</comment>
<keyword evidence="1" id="KW-0175">Coiled coil</keyword>
<dbReference type="Gene3D" id="1.10.287.1060">
    <property type="entry name" value="ESAT-6-like"/>
    <property type="match status" value="1"/>
</dbReference>
<keyword evidence="3" id="KW-1185">Reference proteome</keyword>
<evidence type="ECO:0000313" key="3">
    <source>
        <dbReference type="Proteomes" id="UP000724874"/>
    </source>
</evidence>
<dbReference type="GO" id="GO:0000815">
    <property type="term" value="C:ESCRT III complex"/>
    <property type="evidence" value="ECO:0007669"/>
    <property type="project" value="TreeGrafter"/>
</dbReference>
<evidence type="ECO:0000256" key="1">
    <source>
        <dbReference type="SAM" id="Coils"/>
    </source>
</evidence>
<dbReference type="GO" id="GO:0009898">
    <property type="term" value="C:cytoplasmic side of plasma membrane"/>
    <property type="evidence" value="ECO:0007669"/>
    <property type="project" value="TreeGrafter"/>
</dbReference>
<organism evidence="2 3">
    <name type="scientific">Gymnopilus junonius</name>
    <name type="common">Spectacular rustgill mushroom</name>
    <name type="synonym">Gymnopilus spectabilis subsp. junonius</name>
    <dbReference type="NCBI Taxonomy" id="109634"/>
    <lineage>
        <taxon>Eukaryota</taxon>
        <taxon>Fungi</taxon>
        <taxon>Dikarya</taxon>
        <taxon>Basidiomycota</taxon>
        <taxon>Agaricomycotina</taxon>
        <taxon>Agaricomycetes</taxon>
        <taxon>Agaricomycetidae</taxon>
        <taxon>Agaricales</taxon>
        <taxon>Agaricineae</taxon>
        <taxon>Hymenogastraceae</taxon>
        <taxon>Gymnopilus</taxon>
    </lineage>
</organism>
<dbReference type="GO" id="GO:0005771">
    <property type="term" value="C:multivesicular body"/>
    <property type="evidence" value="ECO:0007669"/>
    <property type="project" value="TreeGrafter"/>
</dbReference>
<dbReference type="EMBL" id="JADNYJ010000003">
    <property type="protein sequence ID" value="KAF8911959.1"/>
    <property type="molecule type" value="Genomic_DNA"/>
</dbReference>
<accession>A0A9P5P2D0</accession>
<evidence type="ECO:0008006" key="4">
    <source>
        <dbReference type="Google" id="ProtNLM"/>
    </source>
</evidence>
<dbReference type="OrthoDB" id="10250120at2759"/>
<dbReference type="PANTHER" id="PTHR22761:SF96">
    <property type="entry name" value="BCDNA.GH08385"/>
    <property type="match status" value="1"/>
</dbReference>
<dbReference type="AlphaFoldDB" id="A0A9P5P2D0"/>
<feature type="coiled-coil region" evidence="1">
    <location>
        <begin position="303"/>
        <end position="330"/>
    </location>
</feature>
<gene>
    <name evidence="2" type="ORF">CPB84DRAFT_1760878</name>
</gene>
<dbReference type="Pfam" id="PF03357">
    <property type="entry name" value="Snf7"/>
    <property type="match status" value="1"/>
</dbReference>
<dbReference type="PANTHER" id="PTHR22761">
    <property type="entry name" value="CHARGED MULTIVESICULAR BODY PROTEIN"/>
    <property type="match status" value="1"/>
</dbReference>
<proteinExistence type="predicted"/>
<protein>
    <recommendedName>
        <fullName evidence="4">Charged multivesicular body protein 7</fullName>
    </recommendedName>
</protein>
<dbReference type="Proteomes" id="UP000724874">
    <property type="component" value="Unassembled WGS sequence"/>
</dbReference>
<evidence type="ECO:0000313" key="2">
    <source>
        <dbReference type="EMBL" id="KAF8911959.1"/>
    </source>
</evidence>
<reference evidence="2" key="1">
    <citation type="submission" date="2020-11" db="EMBL/GenBank/DDBJ databases">
        <authorList>
            <consortium name="DOE Joint Genome Institute"/>
            <person name="Ahrendt S."/>
            <person name="Riley R."/>
            <person name="Andreopoulos W."/>
            <person name="LaButti K."/>
            <person name="Pangilinan J."/>
            <person name="Ruiz-duenas F.J."/>
            <person name="Barrasa J.M."/>
            <person name="Sanchez-Garcia M."/>
            <person name="Camarero S."/>
            <person name="Miyauchi S."/>
            <person name="Serrano A."/>
            <person name="Linde D."/>
            <person name="Babiker R."/>
            <person name="Drula E."/>
            <person name="Ayuso-Fernandez I."/>
            <person name="Pacheco R."/>
            <person name="Padilla G."/>
            <person name="Ferreira P."/>
            <person name="Barriuso J."/>
            <person name="Kellner H."/>
            <person name="Castanera R."/>
            <person name="Alfaro M."/>
            <person name="Ramirez L."/>
            <person name="Pisabarro A.G."/>
            <person name="Kuo A."/>
            <person name="Tritt A."/>
            <person name="Lipzen A."/>
            <person name="He G."/>
            <person name="Yan M."/>
            <person name="Ng V."/>
            <person name="Cullen D."/>
            <person name="Martin F."/>
            <person name="Rosso M.-N."/>
            <person name="Henrissat B."/>
            <person name="Hibbett D."/>
            <person name="Martinez A.T."/>
            <person name="Grigoriev I.V."/>
        </authorList>
    </citation>
    <scope>NUCLEOTIDE SEQUENCE</scope>
    <source>
        <strain evidence="2">AH 44721</strain>
    </source>
</reference>
<dbReference type="GO" id="GO:0032511">
    <property type="term" value="P:late endosome to vacuole transport via multivesicular body sorting pathway"/>
    <property type="evidence" value="ECO:0007669"/>
    <property type="project" value="TreeGrafter"/>
</dbReference>
<name>A0A9P5P2D0_GYMJU</name>
<dbReference type="InterPro" id="IPR005024">
    <property type="entry name" value="Snf7_fam"/>
</dbReference>
<sequence length="493" mass="54482">MSAPSTPTNALSLTSSLDPFSSTSVPRLQALYSDFSQQKHSNPTSYQSNIDWWHRALEAVIVSGLQNDSSQVQYSVRRLEDASSLPSATISKSDRLVLHAGRELVDRLRIPKVGKPLALAAVLKSELRNTRTVVLLSDFLTAKMPLYDPGWLPARIAAFVVGKPLWWALEQVGLIGEEGLLSSGSRKYPHKDTSWWGDYVFISIVEKAADAVIEKQELTAVDRGDFLFTFESFRSKFSGVAGGDESHALRETDANVLIKYLERERGVIVIDKEIIKFVDKSASLEERTITAVDRGILELKSAIHNLGAQVEAIQSKIEECTRKASSALQQKRKPAALNYLRSRKHLEDLLHKRLASLGTLESAFITVEAAAGDVEIMKSYESSTATLRAILAHPSLERSHIDQTMEALAEANINAREVDDALRIGGNVALGVDEIVDDAELEEEWRQMVREAETTERSKEEGDVGRKLQEVSVAPVNAPKAETEQVLQVVAEL</sequence>
<dbReference type="GO" id="GO:0006900">
    <property type="term" value="P:vesicle budding from membrane"/>
    <property type="evidence" value="ECO:0007669"/>
    <property type="project" value="TreeGrafter"/>
</dbReference>